<dbReference type="InterPro" id="IPR023606">
    <property type="entry name" value="CoA-Trfase_III_dom_1_sf"/>
</dbReference>
<dbReference type="RefSeq" id="WP_198363209.1">
    <property type="nucleotide sequence ID" value="NZ_JBHSOG010000016.1"/>
</dbReference>
<protein>
    <submittedName>
        <fullName evidence="1">CaiB/BaiF CoA transferase family protein</fullName>
    </submittedName>
</protein>
<dbReference type="PANTHER" id="PTHR48228:SF5">
    <property type="entry name" value="ALPHA-METHYLACYL-COA RACEMASE"/>
    <property type="match status" value="1"/>
</dbReference>
<dbReference type="InterPro" id="IPR044855">
    <property type="entry name" value="CoA-Trfase_III_dom3_sf"/>
</dbReference>
<dbReference type="GO" id="GO:0016740">
    <property type="term" value="F:transferase activity"/>
    <property type="evidence" value="ECO:0007669"/>
    <property type="project" value="UniProtKB-KW"/>
</dbReference>
<dbReference type="Gene3D" id="3.40.50.10540">
    <property type="entry name" value="Crotonobetainyl-coa:carnitine coa-transferase, domain 1"/>
    <property type="match status" value="1"/>
</dbReference>
<accession>A0ABW1AP36</accession>
<gene>
    <name evidence="1" type="ORF">ACFPTN_05815</name>
</gene>
<sequence>MNETKKPLDGITVVELAGLGPAPFCGMLLSDMGARVIRVDRPPAGTGNGLQDISDGPVNRGRESISIDLRHESGIGVLMRLVRRADVLIEGFRPGVAEKLGFGPEACRRINPALIFARMTGWGQTGPLASAAGHDINYIGLSGALHAMGDADRAPAPPLNLVGDYGGGGMLLAYGIVCALLEARSSGRGQVLDAAMTDGAALLMSPIYAMLGADHWRNERQANFLDGAAPFYCTYRCADGRFMAVGAIEPPFYRQFLGLLEIGCVSPSDQWRKDTWQDTRTRIAGRFMEKTRDEWAAVFDGSDACCTPVLDMIEAPQHPHNAARSTFTRMHGMSVPSPAPRLSRTPPGMAGGVPRIGEHTQPILEGHGFSPAEIDALHAGKVVFMRHPAAGPR</sequence>
<comment type="caution">
    <text evidence="1">The sequence shown here is derived from an EMBL/GenBank/DDBJ whole genome shotgun (WGS) entry which is preliminary data.</text>
</comment>
<evidence type="ECO:0000313" key="2">
    <source>
        <dbReference type="Proteomes" id="UP001595974"/>
    </source>
</evidence>
<keyword evidence="1" id="KW-0808">Transferase</keyword>
<dbReference type="Gene3D" id="3.30.1540.10">
    <property type="entry name" value="formyl-coa transferase, domain 3"/>
    <property type="match status" value="1"/>
</dbReference>
<dbReference type="InterPro" id="IPR050509">
    <property type="entry name" value="CoA-transferase_III"/>
</dbReference>
<reference evidence="2" key="1">
    <citation type="journal article" date="2019" name="Int. J. Syst. Evol. Microbiol.">
        <title>The Global Catalogue of Microorganisms (GCM) 10K type strain sequencing project: providing services to taxonomists for standard genome sequencing and annotation.</title>
        <authorList>
            <consortium name="The Broad Institute Genomics Platform"/>
            <consortium name="The Broad Institute Genome Sequencing Center for Infectious Disease"/>
            <person name="Wu L."/>
            <person name="Ma J."/>
        </authorList>
    </citation>
    <scope>NUCLEOTIDE SEQUENCE [LARGE SCALE GENOMIC DNA]</scope>
    <source>
        <strain evidence="2">SHR3</strain>
    </source>
</reference>
<keyword evidence="2" id="KW-1185">Reference proteome</keyword>
<dbReference type="InterPro" id="IPR003673">
    <property type="entry name" value="CoA-Trfase_fam_III"/>
</dbReference>
<evidence type="ECO:0000313" key="1">
    <source>
        <dbReference type="EMBL" id="MFC5768882.1"/>
    </source>
</evidence>
<dbReference type="Proteomes" id="UP001595974">
    <property type="component" value="Unassembled WGS sequence"/>
</dbReference>
<name>A0ABW1AP36_9RHOO</name>
<proteinExistence type="predicted"/>
<dbReference type="PANTHER" id="PTHR48228">
    <property type="entry name" value="SUCCINYL-COA--D-CITRAMALATE COA-TRANSFERASE"/>
    <property type="match status" value="1"/>
</dbReference>
<dbReference type="SUPFAM" id="SSF89796">
    <property type="entry name" value="CoA-transferase family III (CaiB/BaiF)"/>
    <property type="match status" value="1"/>
</dbReference>
<organism evidence="1 2">
    <name type="scientific">Thauera sinica</name>
    <dbReference type="NCBI Taxonomy" id="2665146"/>
    <lineage>
        <taxon>Bacteria</taxon>
        <taxon>Pseudomonadati</taxon>
        <taxon>Pseudomonadota</taxon>
        <taxon>Betaproteobacteria</taxon>
        <taxon>Rhodocyclales</taxon>
        <taxon>Zoogloeaceae</taxon>
        <taxon>Thauera</taxon>
    </lineage>
</organism>
<dbReference type="Pfam" id="PF02515">
    <property type="entry name" value="CoA_transf_3"/>
    <property type="match status" value="1"/>
</dbReference>
<dbReference type="EMBL" id="JBHSOG010000016">
    <property type="protein sequence ID" value="MFC5768882.1"/>
    <property type="molecule type" value="Genomic_DNA"/>
</dbReference>